<dbReference type="CDD" id="cd00130">
    <property type="entry name" value="PAS"/>
    <property type="match status" value="2"/>
</dbReference>
<feature type="domain" description="PAS" evidence="10">
    <location>
        <begin position="150"/>
        <end position="205"/>
    </location>
</feature>
<keyword evidence="13" id="KW-1185">Reference proteome</keyword>
<dbReference type="InterPro" id="IPR013655">
    <property type="entry name" value="PAS_fold_3"/>
</dbReference>
<evidence type="ECO:0000256" key="5">
    <source>
        <dbReference type="ARBA" id="ARBA00022741"/>
    </source>
</evidence>
<dbReference type="SMART" id="SM00086">
    <property type="entry name" value="PAC"/>
    <property type="match status" value="2"/>
</dbReference>
<dbReference type="Pfam" id="PF02518">
    <property type="entry name" value="HATPase_c"/>
    <property type="match status" value="1"/>
</dbReference>
<keyword evidence="6" id="KW-0418">Kinase</keyword>
<dbReference type="SUPFAM" id="SSF55874">
    <property type="entry name" value="ATPase domain of HSP90 chaperone/DNA topoisomerase II/histidine kinase"/>
    <property type="match status" value="1"/>
</dbReference>
<dbReference type="Pfam" id="PF08447">
    <property type="entry name" value="PAS_3"/>
    <property type="match status" value="1"/>
</dbReference>
<dbReference type="CDD" id="cd00082">
    <property type="entry name" value="HisKA"/>
    <property type="match status" value="1"/>
</dbReference>
<dbReference type="SMART" id="SM00388">
    <property type="entry name" value="HisKA"/>
    <property type="match status" value="1"/>
</dbReference>
<dbReference type="PANTHER" id="PTHR43065">
    <property type="entry name" value="SENSOR HISTIDINE KINASE"/>
    <property type="match status" value="1"/>
</dbReference>
<dbReference type="InterPro" id="IPR001610">
    <property type="entry name" value="PAC"/>
</dbReference>
<evidence type="ECO:0000259" key="10">
    <source>
        <dbReference type="PROSITE" id="PS50112"/>
    </source>
</evidence>
<dbReference type="CDD" id="cd00075">
    <property type="entry name" value="HATPase"/>
    <property type="match status" value="1"/>
</dbReference>
<feature type="domain" description="PAS" evidence="10">
    <location>
        <begin position="27"/>
        <end position="90"/>
    </location>
</feature>
<dbReference type="Gene3D" id="1.10.287.130">
    <property type="match status" value="1"/>
</dbReference>
<dbReference type="InterPro" id="IPR000014">
    <property type="entry name" value="PAS"/>
</dbReference>
<name>A0ABX0J4Z1_9BACL</name>
<dbReference type="PANTHER" id="PTHR43065:SF10">
    <property type="entry name" value="PEROXIDE STRESS-ACTIVATED HISTIDINE KINASE MAK3"/>
    <property type="match status" value="1"/>
</dbReference>
<evidence type="ECO:0000256" key="4">
    <source>
        <dbReference type="ARBA" id="ARBA00022679"/>
    </source>
</evidence>
<keyword evidence="4" id="KW-0808">Transferase</keyword>
<dbReference type="PROSITE" id="PS50113">
    <property type="entry name" value="PAC"/>
    <property type="match status" value="2"/>
</dbReference>
<dbReference type="SUPFAM" id="SSF55785">
    <property type="entry name" value="PYP-like sensor domain (PAS domain)"/>
    <property type="match status" value="2"/>
</dbReference>
<feature type="domain" description="PAC" evidence="11">
    <location>
        <begin position="224"/>
        <end position="276"/>
    </location>
</feature>
<dbReference type="EMBL" id="JAAOIW010000004">
    <property type="protein sequence ID" value="NHN30490.1"/>
    <property type="molecule type" value="Genomic_DNA"/>
</dbReference>
<dbReference type="SUPFAM" id="SSF47384">
    <property type="entry name" value="Homodimeric domain of signal transducing histidine kinase"/>
    <property type="match status" value="1"/>
</dbReference>
<reference evidence="12" key="1">
    <citation type="submission" date="2020-03" db="EMBL/GenBank/DDBJ databases">
        <title>Draft sequencing of Paenibacilllus sp. S3N08.</title>
        <authorList>
            <person name="Kim D.-U."/>
        </authorList>
    </citation>
    <scope>NUCLEOTIDE SEQUENCE</scope>
    <source>
        <strain evidence="12">S3N08</strain>
    </source>
</reference>
<keyword evidence="8" id="KW-0902">Two-component regulatory system</keyword>
<evidence type="ECO:0000256" key="8">
    <source>
        <dbReference type="ARBA" id="ARBA00023012"/>
    </source>
</evidence>
<accession>A0ABX0J4Z1</accession>
<sequence>MVLDSCDDVNSFSSTSVDYRFKKRVQDFDELFILISENSHEDIVTFITIDGLCQYISPSVHTLLGYDQAELLGTVQYEYLHPEDRKTISEQCHNSNGVISYRIRHKKGHYIWFETAYKTIQITGIEHPYVVCISRDITERKESETELRESEEKFRNAFDYAPIGMALVALDGHIIKVNRALCDFIGYSEQELLEKSFQEITYPDDLKADIWFLEQLRNQTLTNYNMDKRYIHKNGQNVWGFLGVSLVHDEVGQPLYYTSHIQNITDKKNLEEMKAQQEELLRRTDKISTIGQLAASIAHEIRNPLTTIRGFIQLLAQKNESDQGYFKIILDELDRTNEIISDFLALSKNRTVERKSLCLNKIIETLYPIISAEAILKGHDVRLCLDETLHKLLLDDKEIKQLLLNLLRNSMEAMEAGGKVIVKTRRVMDKVELRISDTGCGIPPDKMSQLFEPFYTTKDSGTGLGLTVCLNIVERHGGTLSIESEEGTGTSIVILL</sequence>
<evidence type="ECO:0000256" key="6">
    <source>
        <dbReference type="ARBA" id="ARBA00022777"/>
    </source>
</evidence>
<dbReference type="InterPro" id="IPR004358">
    <property type="entry name" value="Sig_transdc_His_kin-like_C"/>
</dbReference>
<keyword evidence="7" id="KW-0067">ATP-binding</keyword>
<dbReference type="InterPro" id="IPR003594">
    <property type="entry name" value="HATPase_dom"/>
</dbReference>
<evidence type="ECO:0000256" key="1">
    <source>
        <dbReference type="ARBA" id="ARBA00000085"/>
    </source>
</evidence>
<organism evidence="12 13">
    <name type="scientific">Paenibacillus agricola</name>
    <dbReference type="NCBI Taxonomy" id="2716264"/>
    <lineage>
        <taxon>Bacteria</taxon>
        <taxon>Bacillati</taxon>
        <taxon>Bacillota</taxon>
        <taxon>Bacilli</taxon>
        <taxon>Bacillales</taxon>
        <taxon>Paenibacillaceae</taxon>
        <taxon>Paenibacillus</taxon>
    </lineage>
</organism>
<evidence type="ECO:0000256" key="7">
    <source>
        <dbReference type="ARBA" id="ARBA00022840"/>
    </source>
</evidence>
<dbReference type="InterPro" id="IPR035965">
    <property type="entry name" value="PAS-like_dom_sf"/>
</dbReference>
<feature type="domain" description="Histidine kinase" evidence="9">
    <location>
        <begin position="296"/>
        <end position="496"/>
    </location>
</feature>
<dbReference type="SMART" id="SM00091">
    <property type="entry name" value="PAS"/>
    <property type="match status" value="2"/>
</dbReference>
<dbReference type="NCBIfam" id="TIGR00229">
    <property type="entry name" value="sensory_box"/>
    <property type="match status" value="2"/>
</dbReference>
<dbReference type="SMART" id="SM00387">
    <property type="entry name" value="HATPase_c"/>
    <property type="match status" value="1"/>
</dbReference>
<dbReference type="Proteomes" id="UP001165962">
    <property type="component" value="Unassembled WGS sequence"/>
</dbReference>
<evidence type="ECO:0000313" key="12">
    <source>
        <dbReference type="EMBL" id="NHN30490.1"/>
    </source>
</evidence>
<dbReference type="PROSITE" id="PS50109">
    <property type="entry name" value="HIS_KIN"/>
    <property type="match status" value="1"/>
</dbReference>
<dbReference type="PRINTS" id="PR00344">
    <property type="entry name" value="BCTRLSENSOR"/>
</dbReference>
<protein>
    <recommendedName>
        <fullName evidence="2">histidine kinase</fullName>
        <ecNumber evidence="2">2.7.13.3</ecNumber>
    </recommendedName>
</protein>
<keyword evidence="3" id="KW-0597">Phosphoprotein</keyword>
<evidence type="ECO:0000259" key="9">
    <source>
        <dbReference type="PROSITE" id="PS50109"/>
    </source>
</evidence>
<evidence type="ECO:0000313" key="13">
    <source>
        <dbReference type="Proteomes" id="UP001165962"/>
    </source>
</evidence>
<dbReference type="Gene3D" id="3.30.450.20">
    <property type="entry name" value="PAS domain"/>
    <property type="match status" value="2"/>
</dbReference>
<gene>
    <name evidence="12" type="ORF">G9U52_11670</name>
</gene>
<evidence type="ECO:0000256" key="2">
    <source>
        <dbReference type="ARBA" id="ARBA00012438"/>
    </source>
</evidence>
<comment type="catalytic activity">
    <reaction evidence="1">
        <text>ATP + protein L-histidine = ADP + protein N-phospho-L-histidine.</text>
        <dbReference type="EC" id="2.7.13.3"/>
    </reaction>
</comment>
<dbReference type="InterPro" id="IPR036890">
    <property type="entry name" value="HATPase_C_sf"/>
</dbReference>
<dbReference type="InterPro" id="IPR005467">
    <property type="entry name" value="His_kinase_dom"/>
</dbReference>
<dbReference type="EC" id="2.7.13.3" evidence="2"/>
<feature type="domain" description="PAC" evidence="11">
    <location>
        <begin position="97"/>
        <end position="149"/>
    </location>
</feature>
<dbReference type="RefSeq" id="WP_166149655.1">
    <property type="nucleotide sequence ID" value="NZ_JAAOIW010000004.1"/>
</dbReference>
<dbReference type="Pfam" id="PF00512">
    <property type="entry name" value="HisKA"/>
    <property type="match status" value="1"/>
</dbReference>
<dbReference type="InterPro" id="IPR000700">
    <property type="entry name" value="PAS-assoc_C"/>
</dbReference>
<dbReference type="InterPro" id="IPR003661">
    <property type="entry name" value="HisK_dim/P_dom"/>
</dbReference>
<evidence type="ECO:0000259" key="11">
    <source>
        <dbReference type="PROSITE" id="PS50113"/>
    </source>
</evidence>
<keyword evidence="5" id="KW-0547">Nucleotide-binding</keyword>
<comment type="caution">
    <text evidence="12">The sequence shown here is derived from an EMBL/GenBank/DDBJ whole genome shotgun (WGS) entry which is preliminary data.</text>
</comment>
<dbReference type="PROSITE" id="PS50112">
    <property type="entry name" value="PAS"/>
    <property type="match status" value="2"/>
</dbReference>
<evidence type="ECO:0000256" key="3">
    <source>
        <dbReference type="ARBA" id="ARBA00022553"/>
    </source>
</evidence>
<dbReference type="Gene3D" id="3.30.565.10">
    <property type="entry name" value="Histidine kinase-like ATPase, C-terminal domain"/>
    <property type="match status" value="1"/>
</dbReference>
<proteinExistence type="predicted"/>
<dbReference type="InterPro" id="IPR036097">
    <property type="entry name" value="HisK_dim/P_sf"/>
</dbReference>
<dbReference type="Pfam" id="PF13426">
    <property type="entry name" value="PAS_9"/>
    <property type="match status" value="1"/>
</dbReference>